<dbReference type="RefSeq" id="WP_141999476.1">
    <property type="nucleotide sequence ID" value="NZ_VFML01000001.1"/>
</dbReference>
<evidence type="ECO:0008006" key="3">
    <source>
        <dbReference type="Google" id="ProtNLM"/>
    </source>
</evidence>
<dbReference type="Proteomes" id="UP000320876">
    <property type="component" value="Unassembled WGS sequence"/>
</dbReference>
<gene>
    <name evidence="1" type="ORF">FB471_3461</name>
</gene>
<dbReference type="EMBL" id="VFML01000001">
    <property type="protein sequence ID" value="TQJ03694.1"/>
    <property type="molecule type" value="Genomic_DNA"/>
</dbReference>
<reference evidence="1 2" key="1">
    <citation type="submission" date="2019-06" db="EMBL/GenBank/DDBJ databases">
        <title>Sequencing the genomes of 1000 actinobacteria strains.</title>
        <authorList>
            <person name="Klenk H.-P."/>
        </authorList>
    </citation>
    <scope>NUCLEOTIDE SEQUENCE [LARGE SCALE GENOMIC DNA]</scope>
    <source>
        <strain evidence="1 2">DSM 45679</strain>
    </source>
</reference>
<sequence length="263" mass="28323">MRVSAAQLPAAADSDDRVFTTENAVIMLDGATAFLPVPVAAGTYADRLGRHLRDALNAAPDGDLREVLAGAIERTAHALEISPGASPSSTVTIARELEHTVDILVLGDNLVMLPDETLTDDRMDRLDLAPRRKYRERLAAGSGYDDEHLALLGELQIRQAECRNQPGGYWIAEADPASAEHALVTTRTPGSTPWAVLATDGAYTTMDYLGLDDWPTMPTADANDLGALLHHCEAWEAHADPDAQELPRAKRHDDKSLAVVAFG</sequence>
<keyword evidence="2" id="KW-1185">Reference proteome</keyword>
<dbReference type="OrthoDB" id="3190646at2"/>
<accession>A0A542DKZ4</accession>
<protein>
    <recommendedName>
        <fullName evidence="3">Protein phosphatase 2C-like protein</fullName>
    </recommendedName>
</protein>
<evidence type="ECO:0000313" key="1">
    <source>
        <dbReference type="EMBL" id="TQJ03694.1"/>
    </source>
</evidence>
<dbReference type="AlphaFoldDB" id="A0A542DKZ4"/>
<proteinExistence type="predicted"/>
<name>A0A542DKZ4_AMYCI</name>
<evidence type="ECO:0000313" key="2">
    <source>
        <dbReference type="Proteomes" id="UP000320876"/>
    </source>
</evidence>
<organism evidence="1 2">
    <name type="scientific">Amycolatopsis cihanbeyliensis</name>
    <dbReference type="NCBI Taxonomy" id="1128664"/>
    <lineage>
        <taxon>Bacteria</taxon>
        <taxon>Bacillati</taxon>
        <taxon>Actinomycetota</taxon>
        <taxon>Actinomycetes</taxon>
        <taxon>Pseudonocardiales</taxon>
        <taxon>Pseudonocardiaceae</taxon>
        <taxon>Amycolatopsis</taxon>
    </lineage>
</organism>
<comment type="caution">
    <text evidence="1">The sequence shown here is derived from an EMBL/GenBank/DDBJ whole genome shotgun (WGS) entry which is preliminary data.</text>
</comment>